<dbReference type="AlphaFoldDB" id="A0A1R4IFQ1"/>
<feature type="region of interest" description="Disordered" evidence="2">
    <location>
        <begin position="323"/>
        <end position="342"/>
    </location>
</feature>
<dbReference type="GO" id="GO:0015074">
    <property type="term" value="P:DNA integration"/>
    <property type="evidence" value="ECO:0007669"/>
    <property type="project" value="InterPro"/>
</dbReference>
<reference evidence="3 4" key="1">
    <citation type="submission" date="2017-02" db="EMBL/GenBank/DDBJ databases">
        <authorList>
            <person name="Peterson S.W."/>
        </authorList>
    </citation>
    <scope>NUCLEOTIDE SEQUENCE [LARGE SCALE GENOMIC DNA]</scope>
    <source>
        <strain evidence="3 4">LSP_Lj1</strain>
    </source>
</reference>
<dbReference type="InterPro" id="IPR013762">
    <property type="entry name" value="Integrase-like_cat_sf"/>
</dbReference>
<proteinExistence type="predicted"/>
<dbReference type="InterPro" id="IPR011010">
    <property type="entry name" value="DNA_brk_join_enz"/>
</dbReference>
<protein>
    <submittedName>
        <fullName evidence="3">Uncharacterized protein</fullName>
    </submittedName>
</protein>
<dbReference type="GO" id="GO:0006310">
    <property type="term" value="P:DNA recombination"/>
    <property type="evidence" value="ECO:0007669"/>
    <property type="project" value="UniProtKB-KW"/>
</dbReference>
<evidence type="ECO:0000313" key="4">
    <source>
        <dbReference type="Proteomes" id="UP000188342"/>
    </source>
</evidence>
<dbReference type="Gene3D" id="1.10.443.10">
    <property type="entry name" value="Intergrase catalytic core"/>
    <property type="match status" value="1"/>
</dbReference>
<keyword evidence="1" id="KW-0233">DNA recombination</keyword>
<dbReference type="EMBL" id="FUKQ01000007">
    <property type="protein sequence ID" value="SJN18650.1"/>
    <property type="molecule type" value="Genomic_DNA"/>
</dbReference>
<dbReference type="SUPFAM" id="SSF56349">
    <property type="entry name" value="DNA breaking-rejoining enzymes"/>
    <property type="match status" value="1"/>
</dbReference>
<feature type="compositionally biased region" description="Basic and acidic residues" evidence="2">
    <location>
        <begin position="331"/>
        <end position="342"/>
    </location>
</feature>
<organism evidence="3 4">
    <name type="scientific">Luteococcus japonicus LSP_Lj1</name>
    <dbReference type="NCBI Taxonomy" id="1255658"/>
    <lineage>
        <taxon>Bacteria</taxon>
        <taxon>Bacillati</taxon>
        <taxon>Actinomycetota</taxon>
        <taxon>Actinomycetes</taxon>
        <taxon>Propionibacteriales</taxon>
        <taxon>Propionibacteriaceae</taxon>
        <taxon>Luteococcus</taxon>
    </lineage>
</organism>
<sequence>MNQDKITPVTPEDVTHVVRNYVPRYVDLHDWLAVREFVQEAVLDSLPPSGDEARRRITIVAMMVAWAHRTAGYDLDRTAIFTLDVISEWIDQQCGQYTVKVKKMYRARLKSIAKEINSEFPVVPNETSYSSAWNPQPYSAAELAEVVGWARGQSTAMRRHKAEVLLSLTVGAGLYTNEVAALRVSDIESDAEGVLLHVRGAYERTVPVLAEWEDTLRDLVANVQPVDPEAYAFAPGRMNAKPAVVTAFVQSSNRSGSVEPQTRRMRATWIVEHIKAGIPPQIIAQAAGMVNLRSFDKWLYHYREFETSEYRALLRDELRAQKRTSRAGQKARQEARQLRLQA</sequence>
<name>A0A1R4IFQ1_9ACTN</name>
<dbReference type="Proteomes" id="UP000188342">
    <property type="component" value="Unassembled WGS sequence"/>
</dbReference>
<dbReference type="STRING" id="1255658.FM114_01515"/>
<dbReference type="GO" id="GO:0003677">
    <property type="term" value="F:DNA binding"/>
    <property type="evidence" value="ECO:0007669"/>
    <property type="project" value="InterPro"/>
</dbReference>
<evidence type="ECO:0000313" key="3">
    <source>
        <dbReference type="EMBL" id="SJN18650.1"/>
    </source>
</evidence>
<gene>
    <name evidence="3" type="ORF">FM114_01515</name>
</gene>
<evidence type="ECO:0000256" key="1">
    <source>
        <dbReference type="ARBA" id="ARBA00023172"/>
    </source>
</evidence>
<accession>A0A1R4IFQ1</accession>
<keyword evidence="4" id="KW-1185">Reference proteome</keyword>
<evidence type="ECO:0000256" key="2">
    <source>
        <dbReference type="SAM" id="MobiDB-lite"/>
    </source>
</evidence>
<dbReference type="RefSeq" id="WP_094763439.1">
    <property type="nucleotide sequence ID" value="NZ_FUKQ01000007.1"/>
</dbReference>